<protein>
    <submittedName>
        <fullName evidence="2">Uncharacterized protein</fullName>
    </submittedName>
</protein>
<proteinExistence type="predicted"/>
<reference evidence="2" key="1">
    <citation type="submission" date="2018-02" db="EMBL/GenBank/DDBJ databases">
        <title>Rhizophora mucronata_Transcriptome.</title>
        <authorList>
            <person name="Meera S.P."/>
            <person name="Sreeshan A."/>
            <person name="Augustine A."/>
        </authorList>
    </citation>
    <scope>NUCLEOTIDE SEQUENCE</scope>
    <source>
        <tissue evidence="2">Leaf</tissue>
    </source>
</reference>
<name>A0A2P2L136_RHIMU</name>
<dbReference type="EMBL" id="GGEC01031187">
    <property type="protein sequence ID" value="MBX11671.1"/>
    <property type="molecule type" value="Transcribed_RNA"/>
</dbReference>
<evidence type="ECO:0000256" key="1">
    <source>
        <dbReference type="SAM" id="MobiDB-lite"/>
    </source>
</evidence>
<feature type="region of interest" description="Disordered" evidence="1">
    <location>
        <begin position="74"/>
        <end position="117"/>
    </location>
</feature>
<sequence length="128" mass="14248">MEIGATSARFCISQQTSCFLWKFQRLNDENGHKMLHHSVAGPNIRMDCPRLACSYVVAANKHWMSKVFCRTNATPASLEESSSLKSENYSPDEENASTGSPEDLLAQPLTSDEVSPHLHYYHGVSSTK</sequence>
<dbReference type="EMBL" id="GGEC01031190">
    <property type="protein sequence ID" value="MBX11674.1"/>
    <property type="molecule type" value="Transcribed_RNA"/>
</dbReference>
<feature type="compositionally biased region" description="Low complexity" evidence="1">
    <location>
        <begin position="77"/>
        <end position="87"/>
    </location>
</feature>
<evidence type="ECO:0000313" key="2">
    <source>
        <dbReference type="EMBL" id="MBX11674.1"/>
    </source>
</evidence>
<dbReference type="AlphaFoldDB" id="A0A2P2L136"/>
<organism evidence="2">
    <name type="scientific">Rhizophora mucronata</name>
    <name type="common">Asiatic mangrove</name>
    <dbReference type="NCBI Taxonomy" id="61149"/>
    <lineage>
        <taxon>Eukaryota</taxon>
        <taxon>Viridiplantae</taxon>
        <taxon>Streptophyta</taxon>
        <taxon>Embryophyta</taxon>
        <taxon>Tracheophyta</taxon>
        <taxon>Spermatophyta</taxon>
        <taxon>Magnoliopsida</taxon>
        <taxon>eudicotyledons</taxon>
        <taxon>Gunneridae</taxon>
        <taxon>Pentapetalae</taxon>
        <taxon>rosids</taxon>
        <taxon>fabids</taxon>
        <taxon>Malpighiales</taxon>
        <taxon>Rhizophoraceae</taxon>
        <taxon>Rhizophora</taxon>
    </lineage>
</organism>
<accession>A0A2P2L136</accession>